<organism evidence="5 6">
    <name type="scientific">Bugula neritina</name>
    <name type="common">Brown bryozoan</name>
    <name type="synonym">Sertularia neritina</name>
    <dbReference type="NCBI Taxonomy" id="10212"/>
    <lineage>
        <taxon>Eukaryota</taxon>
        <taxon>Metazoa</taxon>
        <taxon>Spiralia</taxon>
        <taxon>Lophotrochozoa</taxon>
        <taxon>Bryozoa</taxon>
        <taxon>Gymnolaemata</taxon>
        <taxon>Cheilostomatida</taxon>
        <taxon>Flustrina</taxon>
        <taxon>Buguloidea</taxon>
        <taxon>Bugulidae</taxon>
        <taxon>Bugula</taxon>
    </lineage>
</organism>
<dbReference type="InterPro" id="IPR014790">
    <property type="entry name" value="MutL_C"/>
</dbReference>
<keyword evidence="6" id="KW-1185">Reference proteome</keyword>
<dbReference type="GO" id="GO:0016887">
    <property type="term" value="F:ATP hydrolysis activity"/>
    <property type="evidence" value="ECO:0007669"/>
    <property type="project" value="InterPro"/>
</dbReference>
<evidence type="ECO:0000256" key="3">
    <source>
        <dbReference type="SAM" id="MobiDB-lite"/>
    </source>
</evidence>
<dbReference type="Gene3D" id="3.30.230.10">
    <property type="match status" value="1"/>
</dbReference>
<evidence type="ECO:0000256" key="2">
    <source>
        <dbReference type="ARBA" id="ARBA00022763"/>
    </source>
</evidence>
<dbReference type="InterPro" id="IPR038973">
    <property type="entry name" value="MutL/Mlh/Pms-like"/>
</dbReference>
<feature type="region of interest" description="Disordered" evidence="3">
    <location>
        <begin position="376"/>
        <end position="397"/>
    </location>
</feature>
<name>A0A7J7JIR6_BUGNE</name>
<feature type="domain" description="MutL C-terminal dimerisation" evidence="4">
    <location>
        <begin position="1414"/>
        <end position="1579"/>
    </location>
</feature>
<evidence type="ECO:0000313" key="6">
    <source>
        <dbReference type="Proteomes" id="UP000593567"/>
    </source>
</evidence>
<reference evidence="5" key="1">
    <citation type="submission" date="2020-06" db="EMBL/GenBank/DDBJ databases">
        <title>Draft genome of Bugula neritina, a colonial animal packing powerful symbionts and potential medicines.</title>
        <authorList>
            <person name="Rayko M."/>
        </authorList>
    </citation>
    <scope>NUCLEOTIDE SEQUENCE [LARGE SCALE GENOMIC DNA]</scope>
    <source>
        <strain evidence="5">Kwan_BN1</strain>
    </source>
</reference>
<protein>
    <recommendedName>
        <fullName evidence="4">MutL C-terminal dimerisation domain-containing protein</fullName>
    </recommendedName>
</protein>
<dbReference type="GO" id="GO:0032300">
    <property type="term" value="C:mismatch repair complex"/>
    <property type="evidence" value="ECO:0007669"/>
    <property type="project" value="InterPro"/>
</dbReference>
<dbReference type="InterPro" id="IPR037198">
    <property type="entry name" value="MutL_C_sf"/>
</dbReference>
<accession>A0A7J7JIR6</accession>
<dbReference type="Gene3D" id="3.30.565.10">
    <property type="entry name" value="Histidine kinase-like ATPase, C-terminal domain"/>
    <property type="match status" value="1"/>
</dbReference>
<feature type="region of interest" description="Disordered" evidence="3">
    <location>
        <begin position="1338"/>
        <end position="1366"/>
    </location>
</feature>
<comment type="caution">
    <text evidence="5">The sequence shown here is derived from an EMBL/GenBank/DDBJ whole genome shotgun (WGS) entry which is preliminary data.</text>
</comment>
<dbReference type="InterPro" id="IPR014721">
    <property type="entry name" value="Ribsml_uS5_D2-typ_fold_subgr"/>
</dbReference>
<dbReference type="SMART" id="SM00853">
    <property type="entry name" value="MutL_C"/>
    <property type="match status" value="1"/>
</dbReference>
<dbReference type="SUPFAM" id="SSF55874">
    <property type="entry name" value="ATPase domain of HSP90 chaperone/DNA topoisomerase II/histidine kinase"/>
    <property type="match status" value="1"/>
</dbReference>
<proteinExistence type="inferred from homology"/>
<evidence type="ECO:0000256" key="1">
    <source>
        <dbReference type="ARBA" id="ARBA00006082"/>
    </source>
</evidence>
<dbReference type="GO" id="GO:0140664">
    <property type="term" value="F:ATP-dependent DNA damage sensor activity"/>
    <property type="evidence" value="ECO:0007669"/>
    <property type="project" value="InterPro"/>
</dbReference>
<sequence length="1641" mass="181947">MNVMWKQVSKKQSRPAVKSTTQLKDFFPSSENFKPDYAVTSLTHCIEELVLNAIASSPNCISIRVDVTRSYAQVVDNGVGITQPEMLKLAEKKSNQNLHTLEQPSVWQGDSGSSIANIIAVSEKVEVISRCNNPANCATYRKVFHDKVGVVDKLSDERPSAGTTVTVYNLFHKQPVRKKHTNETKSLKEIVELVQGLAISLAGKISLSLRDEQNGKVLINTSRITSIKDAILDTHGSDYCSNIHSLRGSHSCIQIVGVVSTAAYRGKKIKLVTVNHRQLGSQRIQQSIDAQLKASAISASSSKNMDDQTNVEKMLSKSAHFLYVLDIRCKMSLYRVSHHSGLTSLDFHNWPALLNSVFKIIKKFLIKHNLYKSKNSGPTLDSTTSNRNVSGSQSLHSATKEPECQLITDVVTSEQPIISQSKCAALVANDIIDARLRPHVPQIPADTEKYSPPVKLTSRCGPQTTSVSHIVYWLTKYIPDKVPKLSDSDSELCLENVTQLSTRPHAGSICHSPTSGSNRSLHNLDMLTWQNKRHSKPSARCGFHTSFNGEDGNSRSVFGRQLKIHVSNQKAGYSIPRRVSVENLNKWASERHSGSGRKRQLKQVDTKYKKERRVNHDVPLTVVDMNYPAVTHRSKLFLPEREGCTTPAFHGRSNHTPDFLDNAIFSRDSRNVSEGRALDPLQLPFNYSSPLARGCDYGKDVELKIPPTFRAHDHGRAKKLTTPKQKGTEQVFFGEHTTPSFFNSREHFPLRQRIPGDPPYWQSPAGMLEQRTPAHRVSHEHGWEREKSDNSEEAANEIFRQIIKGESSSSVGSNGFLYQGSEQGAISPVIPDEVELYNPHNEQRSPSDAVFQLADSPVEHGSRLETVSTHVDICSHFSLAEHLGSHHNSPLFTTSYNLSVKSNSITSVQTFALNSSNNSSISKHAPECNTSFNIAVSPISLSSPDCLMPNDEEEAPINYFTDFKVSQVSQKVPTLPAEYGSSAPSPQKIVHHSPETISNTSSYLQVNFDAKTPEKLTDESMKLQNSSLDSAAKISAKEQLSREVVNFPSDVGRESKPEISKENNLEDNIGFLSPSAYLSTCFPVTKQAILYLCEKKYQKASSLNKYKQEDSVEINANQQIDIEFPNLNNPTPFNTQQTGILPRNVVSKNNLFDSNCPPNDKSSDSSWSEIALDIGWKRPSYSTKPNHAVQDNQVTSSQQVLQCIPCNSCPSQQALQCLLDSKHQSRQALQCALECDDQPRQVPQDASSNTAQPRPLLQGCSIPQKSFQSSIKSSQDVNAMHVCPAFDLSNHTTSVSSMSSFTSEELKYLAEDVNKKVENSKLLATALTPANQVVQQSTAEVATTPLKPPSLSHTREQPYKTPFRTPNTLPDVEPLVQQIKKKNFVAFHKEVLTPLISKKEISLTADMLSVTSDVIGQWGNQFILVVSKTRSGEVVLLAVDQHAAHERVRVELLDRKYAGSRNTGSKSGHILFDSLKQPLSVQLEENVCQFLSEKASRDYVAKLGISLTVESTTSIQISSLPLLILEYAKNDNSYFKKYVESVVSEVLERGCTAVIRPKAYQECLNSHACRGSIKFGDELTRSQCNSLIKTLSACHLPFQCAHGRPSCVPLFDINSLARLGYQCQKLAGLNFARLGTKIGRK</sequence>
<dbReference type="GO" id="GO:0006298">
    <property type="term" value="P:mismatch repair"/>
    <property type="evidence" value="ECO:0007669"/>
    <property type="project" value="InterPro"/>
</dbReference>
<dbReference type="InterPro" id="IPR042120">
    <property type="entry name" value="MutL_C_dimsub"/>
</dbReference>
<dbReference type="EMBL" id="VXIV02002447">
    <property type="protein sequence ID" value="KAF6025531.1"/>
    <property type="molecule type" value="Genomic_DNA"/>
</dbReference>
<dbReference type="Pfam" id="PF08676">
    <property type="entry name" value="MutL_C"/>
    <property type="match status" value="1"/>
</dbReference>
<dbReference type="PANTHER" id="PTHR10073:SF47">
    <property type="entry name" value="DNA MISMATCH REPAIR PROTEIN MLH3"/>
    <property type="match status" value="1"/>
</dbReference>
<dbReference type="SUPFAM" id="SSF118116">
    <property type="entry name" value="DNA mismatch repair protein MutL"/>
    <property type="match status" value="1"/>
</dbReference>
<evidence type="ECO:0000313" key="5">
    <source>
        <dbReference type="EMBL" id="KAF6025531.1"/>
    </source>
</evidence>
<keyword evidence="2" id="KW-0227">DNA damage</keyword>
<dbReference type="OrthoDB" id="429932at2759"/>
<dbReference type="InterPro" id="IPR042121">
    <property type="entry name" value="MutL_C_regsub"/>
</dbReference>
<evidence type="ECO:0000259" key="4">
    <source>
        <dbReference type="SMART" id="SM00853"/>
    </source>
</evidence>
<dbReference type="GO" id="GO:0005524">
    <property type="term" value="F:ATP binding"/>
    <property type="evidence" value="ECO:0007669"/>
    <property type="project" value="InterPro"/>
</dbReference>
<gene>
    <name evidence="5" type="ORF">EB796_016161</name>
</gene>
<dbReference type="InterPro" id="IPR036890">
    <property type="entry name" value="HATPase_C_sf"/>
</dbReference>
<dbReference type="Gene3D" id="3.30.1370.100">
    <property type="entry name" value="MutL, C-terminal domain, regulatory subdomain"/>
    <property type="match status" value="1"/>
</dbReference>
<dbReference type="Gene3D" id="3.30.1540.20">
    <property type="entry name" value="MutL, C-terminal domain, dimerisation subdomain"/>
    <property type="match status" value="1"/>
</dbReference>
<dbReference type="PANTHER" id="PTHR10073">
    <property type="entry name" value="DNA MISMATCH REPAIR PROTEIN MLH, PMS, MUTL"/>
    <property type="match status" value="1"/>
</dbReference>
<dbReference type="Proteomes" id="UP000593567">
    <property type="component" value="Unassembled WGS sequence"/>
</dbReference>
<comment type="similarity">
    <text evidence="1">Belongs to the DNA mismatch repair MutL/HexB family.</text>
</comment>